<sequence>MRKLLSGLCASALALSFAVSSSLPVSAGEINIPRPAAAQPDSQGVQTVQYRWRHGGHGHYRPGWHGPRPSYRHGWYRGHRGYRYYRPGYRYHDGWWFPGAAFLGGAIVGSMLAAPPPRRYYRGESAHVRWCYNRYRSYRAYDNTFQPYNGPRRQCISPYG</sequence>
<name>A0A316C8A6_PSESE</name>
<dbReference type="OrthoDB" id="8117189at2"/>
<feature type="signal peptide" evidence="8">
    <location>
        <begin position="1"/>
        <end position="27"/>
    </location>
</feature>
<evidence type="ECO:0000256" key="8">
    <source>
        <dbReference type="SAM" id="SignalP"/>
    </source>
</evidence>
<organism evidence="9 10">
    <name type="scientific">Pseudaminobacter salicylatoxidans</name>
    <dbReference type="NCBI Taxonomy" id="93369"/>
    <lineage>
        <taxon>Bacteria</taxon>
        <taxon>Pseudomonadati</taxon>
        <taxon>Pseudomonadota</taxon>
        <taxon>Alphaproteobacteria</taxon>
        <taxon>Hyphomicrobiales</taxon>
        <taxon>Phyllobacteriaceae</taxon>
        <taxon>Pseudaminobacter</taxon>
    </lineage>
</organism>
<comment type="similarity">
    <text evidence="2">Belongs to the BA14k family.</text>
</comment>
<comment type="subcellular location">
    <subcellularLocation>
        <location evidence="1">Membrane</location>
        <topology evidence="1">Single-pass membrane protein</topology>
    </subcellularLocation>
</comment>
<keyword evidence="7" id="KW-0472">Membrane</keyword>
<protein>
    <recommendedName>
        <fullName evidence="3">Lectin-like protein BA14k</fullName>
    </recommendedName>
</protein>
<dbReference type="GO" id="GO:0030246">
    <property type="term" value="F:carbohydrate binding"/>
    <property type="evidence" value="ECO:0007669"/>
    <property type="project" value="UniProtKB-KW"/>
</dbReference>
<evidence type="ECO:0000313" key="10">
    <source>
        <dbReference type="Proteomes" id="UP000245396"/>
    </source>
</evidence>
<dbReference type="RefSeq" id="WP_083867682.1">
    <property type="nucleotide sequence ID" value="NZ_QGGG01000002.1"/>
</dbReference>
<accession>A0A316C8A6</accession>
<comment type="caution">
    <text evidence="9">The sequence shown here is derived from an EMBL/GenBank/DDBJ whole genome shotgun (WGS) entry which is preliminary data.</text>
</comment>
<keyword evidence="7" id="KW-1133">Transmembrane helix</keyword>
<keyword evidence="4" id="KW-1003">Cell membrane</keyword>
<evidence type="ECO:0000256" key="4">
    <source>
        <dbReference type="ARBA" id="ARBA00022475"/>
    </source>
</evidence>
<gene>
    <name evidence="9" type="ORF">C7441_102132</name>
</gene>
<evidence type="ECO:0000256" key="1">
    <source>
        <dbReference type="ARBA" id="ARBA00004167"/>
    </source>
</evidence>
<evidence type="ECO:0000256" key="6">
    <source>
        <dbReference type="ARBA" id="ARBA00025321"/>
    </source>
</evidence>
<dbReference type="AlphaFoldDB" id="A0A316C8A6"/>
<dbReference type="Proteomes" id="UP000245396">
    <property type="component" value="Unassembled WGS sequence"/>
</dbReference>
<keyword evidence="8" id="KW-0732">Signal</keyword>
<evidence type="ECO:0000256" key="3">
    <source>
        <dbReference type="ARBA" id="ARBA00020552"/>
    </source>
</evidence>
<keyword evidence="5" id="KW-0430">Lectin</keyword>
<evidence type="ECO:0000256" key="2">
    <source>
        <dbReference type="ARBA" id="ARBA00010270"/>
    </source>
</evidence>
<evidence type="ECO:0000256" key="7">
    <source>
        <dbReference type="SAM" id="Phobius"/>
    </source>
</evidence>
<comment type="function">
    <text evidence="6">Has immunoglobulin-binding and hemagglutination properties, and can bind to mannose. Essential for virulence. May be involved in LPS biosynthesis or polysaccharide transport.</text>
</comment>
<dbReference type="GO" id="GO:0016020">
    <property type="term" value="C:membrane"/>
    <property type="evidence" value="ECO:0007669"/>
    <property type="project" value="UniProtKB-SubCell"/>
</dbReference>
<dbReference type="Pfam" id="PF07886">
    <property type="entry name" value="BA14K"/>
    <property type="match status" value="1"/>
</dbReference>
<dbReference type="EMBL" id="QGGG01000002">
    <property type="protein sequence ID" value="PWJ85688.1"/>
    <property type="molecule type" value="Genomic_DNA"/>
</dbReference>
<proteinExistence type="inferred from homology"/>
<feature type="chain" id="PRO_5016321667" description="Lectin-like protein BA14k" evidence="8">
    <location>
        <begin position="28"/>
        <end position="160"/>
    </location>
</feature>
<dbReference type="STRING" id="1192868.GCA_000304395_01478"/>
<evidence type="ECO:0000256" key="5">
    <source>
        <dbReference type="ARBA" id="ARBA00022734"/>
    </source>
</evidence>
<dbReference type="InterPro" id="IPR012413">
    <property type="entry name" value="BA14K"/>
</dbReference>
<keyword evidence="10" id="KW-1185">Reference proteome</keyword>
<keyword evidence="7" id="KW-0812">Transmembrane</keyword>
<evidence type="ECO:0000313" key="9">
    <source>
        <dbReference type="EMBL" id="PWJ85688.1"/>
    </source>
</evidence>
<reference evidence="9 10" key="1">
    <citation type="submission" date="2018-05" db="EMBL/GenBank/DDBJ databases">
        <title>Genomic Encyclopedia of Type Strains, Phase IV (KMG-IV): sequencing the most valuable type-strain genomes for metagenomic binning, comparative biology and taxonomic classification.</title>
        <authorList>
            <person name="Goeker M."/>
        </authorList>
    </citation>
    <scope>NUCLEOTIDE SEQUENCE [LARGE SCALE GENOMIC DNA]</scope>
    <source>
        <strain evidence="9 10">DSM 6986</strain>
    </source>
</reference>
<feature type="transmembrane region" description="Helical" evidence="7">
    <location>
        <begin position="95"/>
        <end position="114"/>
    </location>
</feature>